<reference evidence="2 3" key="1">
    <citation type="submission" date="2023-07" db="EMBL/GenBank/DDBJ databases">
        <title>Genomic Encyclopedia of Type Strains, Phase IV (KMG-IV): sequencing the most valuable type-strain genomes for metagenomic binning, comparative biology and taxonomic classification.</title>
        <authorList>
            <person name="Goeker M."/>
        </authorList>
    </citation>
    <scope>NUCLEOTIDE SEQUENCE [LARGE SCALE GENOMIC DNA]</scope>
    <source>
        <strain evidence="2 3">B6-8</strain>
    </source>
</reference>
<feature type="domain" description="Serine aminopeptidase S33" evidence="1">
    <location>
        <begin position="38"/>
        <end position="295"/>
    </location>
</feature>
<name>A0ABU0HBS5_9HYPH</name>
<dbReference type="EMBL" id="JAUSVO010000005">
    <property type="protein sequence ID" value="MDQ0439437.1"/>
    <property type="molecule type" value="Genomic_DNA"/>
</dbReference>
<accession>A0ABU0HBS5</accession>
<dbReference type="GO" id="GO:0004622">
    <property type="term" value="F:phosphatidylcholine lysophospholipase activity"/>
    <property type="evidence" value="ECO:0007669"/>
    <property type="project" value="UniProtKB-EC"/>
</dbReference>
<dbReference type="EC" id="3.1.1.5" evidence="2"/>
<dbReference type="SUPFAM" id="SSF53474">
    <property type="entry name" value="alpha/beta-Hydrolases"/>
    <property type="match status" value="1"/>
</dbReference>
<proteinExistence type="predicted"/>
<comment type="caution">
    <text evidence="2">The sequence shown here is derived from an EMBL/GenBank/DDBJ whole genome shotgun (WGS) entry which is preliminary data.</text>
</comment>
<dbReference type="RefSeq" id="WP_266350318.1">
    <property type="nucleotide sequence ID" value="NZ_JAPKNG010000005.1"/>
</dbReference>
<dbReference type="Gene3D" id="3.40.50.1820">
    <property type="entry name" value="alpha/beta hydrolase"/>
    <property type="match status" value="1"/>
</dbReference>
<keyword evidence="2" id="KW-0378">Hydrolase</keyword>
<dbReference type="InterPro" id="IPR051044">
    <property type="entry name" value="MAG_DAG_Lipase"/>
</dbReference>
<dbReference type="Proteomes" id="UP001241603">
    <property type="component" value="Unassembled WGS sequence"/>
</dbReference>
<dbReference type="Pfam" id="PF12146">
    <property type="entry name" value="Hydrolase_4"/>
    <property type="match status" value="1"/>
</dbReference>
<evidence type="ECO:0000259" key="1">
    <source>
        <dbReference type="Pfam" id="PF12146"/>
    </source>
</evidence>
<sequence length="314" mass="34499">MNLPSFPDNPTPEGIVAQPVLTSDGVRLRSAVWRPAGPVRGTICLFQGRAETIEKYFEVVHELLERNFAVAALDWRGQGGSERRLRNPKKGHVDDFIEYERDVEAFMQQVVLPDCPPPYFALAHSTGGLVLLRVARRSRLAFTRMVLVSPLLDLGAMNPPRKFVNATCSALSLLGLGDAFPPAARLARLEARGFEGNQLTGDARRFARTVAIGKTAPTLTIGPPTIGWLSAACRAMIEAEDPAFAASVKIPTLIVAGSEDRVVSPLAIERFVREMRLGSQIMIPGARHEIMMEREPIRELFWAAFDAFIPGSED</sequence>
<organism evidence="2 3">
    <name type="scientific">Kaistia dalseonensis</name>
    <dbReference type="NCBI Taxonomy" id="410840"/>
    <lineage>
        <taxon>Bacteria</taxon>
        <taxon>Pseudomonadati</taxon>
        <taxon>Pseudomonadota</taxon>
        <taxon>Alphaproteobacteria</taxon>
        <taxon>Hyphomicrobiales</taxon>
        <taxon>Kaistiaceae</taxon>
        <taxon>Kaistia</taxon>
    </lineage>
</organism>
<evidence type="ECO:0000313" key="2">
    <source>
        <dbReference type="EMBL" id="MDQ0439437.1"/>
    </source>
</evidence>
<dbReference type="InterPro" id="IPR029058">
    <property type="entry name" value="AB_hydrolase_fold"/>
</dbReference>
<keyword evidence="3" id="KW-1185">Reference proteome</keyword>
<dbReference type="InterPro" id="IPR022742">
    <property type="entry name" value="Hydrolase_4"/>
</dbReference>
<gene>
    <name evidence="2" type="ORF">QO014_003838</name>
</gene>
<dbReference type="PANTHER" id="PTHR11614">
    <property type="entry name" value="PHOSPHOLIPASE-RELATED"/>
    <property type="match status" value="1"/>
</dbReference>
<protein>
    <submittedName>
        <fullName evidence="2">Lysophospholipase</fullName>
        <ecNumber evidence="2">3.1.1.5</ecNumber>
    </submittedName>
</protein>
<evidence type="ECO:0000313" key="3">
    <source>
        <dbReference type="Proteomes" id="UP001241603"/>
    </source>
</evidence>